<dbReference type="EMBL" id="MF807224">
    <property type="protein sequence ID" value="AUQ23311.1"/>
    <property type="molecule type" value="Genomic_DNA"/>
</dbReference>
<evidence type="ECO:0000256" key="1">
    <source>
        <dbReference type="ARBA" id="ARBA00004304"/>
    </source>
</evidence>
<keyword evidence="9 12" id="KW-0406">Ion transport</keyword>
<keyword evidence="6 12" id="KW-0812">Transmembrane</keyword>
<gene>
    <name evidence="14" type="primary">ATP8</name>
</gene>
<evidence type="ECO:0000256" key="9">
    <source>
        <dbReference type="ARBA" id="ARBA00023065"/>
    </source>
</evidence>
<keyword evidence="7 12" id="KW-0375">Hydrogen ion transport</keyword>
<dbReference type="Pfam" id="PF00895">
    <property type="entry name" value="ATP-synt_8"/>
    <property type="match status" value="1"/>
</dbReference>
<evidence type="ECO:0000256" key="7">
    <source>
        <dbReference type="ARBA" id="ARBA00022781"/>
    </source>
</evidence>
<dbReference type="InterPro" id="IPR001421">
    <property type="entry name" value="ATP8_metazoa"/>
</dbReference>
<protein>
    <recommendedName>
        <fullName evidence="12">ATP synthase complex subunit 8</fullName>
    </recommendedName>
</protein>
<accession>A0A343SB11</accession>
<organism evidence="14">
    <name type="scientific">Pachyrhinus yasumatsui</name>
    <dbReference type="NCBI Taxonomy" id="2071596"/>
    <lineage>
        <taxon>Eukaryota</taxon>
        <taxon>Metazoa</taxon>
        <taxon>Ecdysozoa</taxon>
        <taxon>Arthropoda</taxon>
        <taxon>Hexapoda</taxon>
        <taxon>Insecta</taxon>
        <taxon>Pterygota</taxon>
        <taxon>Neoptera</taxon>
        <taxon>Endopterygota</taxon>
        <taxon>Coleoptera</taxon>
        <taxon>Polyphaga</taxon>
        <taxon>Cucujiformia</taxon>
        <taxon>Curculionidae</taxon>
        <taxon>Entiminae</taxon>
        <taxon>Polydrusini</taxon>
        <taxon>Pachyrhinus</taxon>
    </lineage>
</organism>
<keyword evidence="4 12" id="KW-0813">Transport</keyword>
<keyword evidence="11 13" id="KW-0472">Membrane</keyword>
<evidence type="ECO:0000313" key="14">
    <source>
        <dbReference type="EMBL" id="AUQ23311.1"/>
    </source>
</evidence>
<evidence type="ECO:0000256" key="2">
    <source>
        <dbReference type="ARBA" id="ARBA00008892"/>
    </source>
</evidence>
<sequence>MPQMAPINWLSLYFLFTLIFMMFMIMNFYMFIYKPKLKMYNPNKKNINWKW</sequence>
<evidence type="ECO:0000256" key="5">
    <source>
        <dbReference type="ARBA" id="ARBA00022547"/>
    </source>
</evidence>
<keyword evidence="8 13" id="KW-1133">Transmembrane helix</keyword>
<dbReference type="GO" id="GO:0031966">
    <property type="term" value="C:mitochondrial membrane"/>
    <property type="evidence" value="ECO:0007669"/>
    <property type="project" value="UniProtKB-SubCell"/>
</dbReference>
<evidence type="ECO:0000256" key="13">
    <source>
        <dbReference type="SAM" id="Phobius"/>
    </source>
</evidence>
<comment type="subunit">
    <text evidence="3">F-type ATPases have 2 components, CF(1) - the catalytic core - and CF(0) - the membrane proton channel.</text>
</comment>
<evidence type="ECO:0000256" key="11">
    <source>
        <dbReference type="ARBA" id="ARBA00023136"/>
    </source>
</evidence>
<proteinExistence type="inferred from homology"/>
<evidence type="ECO:0000256" key="3">
    <source>
        <dbReference type="ARBA" id="ARBA00011291"/>
    </source>
</evidence>
<geneLocation type="mitochondrion" evidence="14"/>
<evidence type="ECO:0000256" key="12">
    <source>
        <dbReference type="RuleBase" id="RU003661"/>
    </source>
</evidence>
<comment type="subcellular location">
    <subcellularLocation>
        <location evidence="1 12">Mitochondrion membrane</location>
        <topology evidence="1 12">Single-pass membrane protein</topology>
    </subcellularLocation>
</comment>
<keyword evidence="10 12" id="KW-0496">Mitochondrion</keyword>
<dbReference type="GO" id="GO:0015986">
    <property type="term" value="P:proton motive force-driven ATP synthesis"/>
    <property type="evidence" value="ECO:0007669"/>
    <property type="project" value="InterPro"/>
</dbReference>
<feature type="transmembrane region" description="Helical" evidence="13">
    <location>
        <begin position="12"/>
        <end position="32"/>
    </location>
</feature>
<evidence type="ECO:0000256" key="10">
    <source>
        <dbReference type="ARBA" id="ARBA00023128"/>
    </source>
</evidence>
<name>A0A343SB11_9CUCU</name>
<dbReference type="GO" id="GO:0015078">
    <property type="term" value="F:proton transmembrane transporter activity"/>
    <property type="evidence" value="ECO:0007669"/>
    <property type="project" value="InterPro"/>
</dbReference>
<dbReference type="AlphaFoldDB" id="A0A343SB11"/>
<evidence type="ECO:0000256" key="4">
    <source>
        <dbReference type="ARBA" id="ARBA00022448"/>
    </source>
</evidence>
<keyword evidence="5 12" id="KW-0138">CF(0)</keyword>
<evidence type="ECO:0000256" key="8">
    <source>
        <dbReference type="ARBA" id="ARBA00022989"/>
    </source>
</evidence>
<evidence type="ECO:0000256" key="6">
    <source>
        <dbReference type="ARBA" id="ARBA00022692"/>
    </source>
</evidence>
<dbReference type="GO" id="GO:0045259">
    <property type="term" value="C:proton-transporting ATP synthase complex"/>
    <property type="evidence" value="ECO:0007669"/>
    <property type="project" value="UniProtKB-KW"/>
</dbReference>
<comment type="similarity">
    <text evidence="2 12">Belongs to the ATPase protein 8 family.</text>
</comment>
<reference evidence="14" key="1">
    <citation type="journal article" date="2017" name="Mitochondrial DNA Part B Resour">
        <title>The complete mitochondrial genome of Scythropus yasumatsui (Coleoptera: Curculionidae).</title>
        <authorList>
            <person name="Zhang F."/>
            <person name="Hong B."/>
            <person name="Chen Z.-J."/>
            <person name="Wang Y.-Z."/>
            <person name="Li Y.-M."/>
            <person name="Zhang S.-L."/>
        </authorList>
    </citation>
    <scope>NUCLEOTIDE SEQUENCE</scope>
</reference>